<protein>
    <submittedName>
        <fullName evidence="1">Uncharacterized protein</fullName>
    </submittedName>
</protein>
<sequence>MLFGLDPLNVYDAAATPIAGAFAKRAGEHRSKVTLEKNPGKAVSLVLPLDGPESEAIPDQRR</sequence>
<dbReference type="EMBL" id="AP025523">
    <property type="protein sequence ID" value="BDE05851.1"/>
    <property type="molecule type" value="Genomic_DNA"/>
</dbReference>
<dbReference type="Proteomes" id="UP001317532">
    <property type="component" value="Chromosome"/>
</dbReference>
<gene>
    <name evidence="1" type="ORF">WPS_11270</name>
</gene>
<dbReference type="KEGG" id="vab:WPS_11270"/>
<evidence type="ECO:0000313" key="2">
    <source>
        <dbReference type="Proteomes" id="UP001317532"/>
    </source>
</evidence>
<name>A0AAN1XUT9_UNVUL</name>
<reference evidence="1 2" key="1">
    <citation type="journal article" date="2022" name="ISME Commun">
        <title>Vulcanimicrobium alpinus gen. nov. sp. nov., the first cultivated representative of the candidate phylum 'Eremiobacterota', is a metabolically versatile aerobic anoxygenic phototroph.</title>
        <authorList>
            <person name="Yabe S."/>
            <person name="Muto K."/>
            <person name="Abe K."/>
            <person name="Yokota A."/>
            <person name="Staudigel H."/>
            <person name="Tebo B.M."/>
        </authorList>
    </citation>
    <scope>NUCLEOTIDE SEQUENCE [LARGE SCALE GENOMIC DNA]</scope>
    <source>
        <strain evidence="1 2">WC8-2</strain>
    </source>
</reference>
<accession>A0AAN1XUT9</accession>
<evidence type="ECO:0000313" key="1">
    <source>
        <dbReference type="EMBL" id="BDE05851.1"/>
    </source>
</evidence>
<organism evidence="1 2">
    <name type="scientific">Vulcanimicrobium alpinum</name>
    <dbReference type="NCBI Taxonomy" id="3016050"/>
    <lineage>
        <taxon>Bacteria</taxon>
        <taxon>Bacillati</taxon>
        <taxon>Vulcanimicrobiota</taxon>
        <taxon>Vulcanimicrobiia</taxon>
        <taxon>Vulcanimicrobiales</taxon>
        <taxon>Vulcanimicrobiaceae</taxon>
        <taxon>Vulcanimicrobium</taxon>
    </lineage>
</organism>
<keyword evidence="2" id="KW-1185">Reference proteome</keyword>
<proteinExistence type="predicted"/>
<dbReference type="AlphaFoldDB" id="A0AAN1XUT9"/>